<dbReference type="Proteomes" id="UP001164020">
    <property type="component" value="Chromosome"/>
</dbReference>
<gene>
    <name evidence="1" type="ORF">OH818_01685</name>
</gene>
<evidence type="ECO:0000313" key="1">
    <source>
        <dbReference type="EMBL" id="WAP69074.1"/>
    </source>
</evidence>
<sequence length="57" mass="6409">MEQLALPLETQAAPPLSVWEKMAAGLREDRMAKGDILDRLRELQPKEREGCGCTLEN</sequence>
<name>A0ABY7BZ19_9HYPH</name>
<organism evidence="1 2">
    <name type="scientific">Jiella pelagia</name>
    <dbReference type="NCBI Taxonomy" id="2986949"/>
    <lineage>
        <taxon>Bacteria</taxon>
        <taxon>Pseudomonadati</taxon>
        <taxon>Pseudomonadota</taxon>
        <taxon>Alphaproteobacteria</taxon>
        <taxon>Hyphomicrobiales</taxon>
        <taxon>Aurantimonadaceae</taxon>
        <taxon>Jiella</taxon>
    </lineage>
</organism>
<proteinExistence type="predicted"/>
<accession>A0ABY7BZ19</accession>
<dbReference type="RefSeq" id="WP_268881513.1">
    <property type="nucleotide sequence ID" value="NZ_CP114029.1"/>
</dbReference>
<protein>
    <submittedName>
        <fullName evidence="1">Uncharacterized protein</fullName>
    </submittedName>
</protein>
<evidence type="ECO:0000313" key="2">
    <source>
        <dbReference type="Proteomes" id="UP001164020"/>
    </source>
</evidence>
<dbReference type="EMBL" id="CP114029">
    <property type="protein sequence ID" value="WAP69074.1"/>
    <property type="molecule type" value="Genomic_DNA"/>
</dbReference>
<reference evidence="1" key="1">
    <citation type="submission" date="2022-12" db="EMBL/GenBank/DDBJ databases">
        <title>Jiella pelagia sp. nov., isolated from phosphonate enriched culture of Northwest Pacific surface seawater.</title>
        <authorList>
            <person name="Shin D.Y."/>
            <person name="Hwang C.Y."/>
        </authorList>
    </citation>
    <scope>NUCLEOTIDE SEQUENCE</scope>
    <source>
        <strain evidence="1">HL-NP1</strain>
    </source>
</reference>
<keyword evidence="2" id="KW-1185">Reference proteome</keyword>